<reference evidence="1 2" key="1">
    <citation type="journal article" date="2022" name="bioRxiv">
        <title>The genome of the oomycete Peronosclerospora sorghi, a cosmopolitan pathogen of maize and sorghum, is inflated with dispersed pseudogenes.</title>
        <authorList>
            <person name="Fletcher K."/>
            <person name="Martin F."/>
            <person name="Isakeit T."/>
            <person name="Cavanaugh K."/>
            <person name="Magill C."/>
            <person name="Michelmore R."/>
        </authorList>
    </citation>
    <scope>NUCLEOTIDE SEQUENCE [LARGE SCALE GENOMIC DNA]</scope>
    <source>
        <strain evidence="1">P6</strain>
    </source>
</reference>
<proteinExistence type="predicted"/>
<evidence type="ECO:0000313" key="1">
    <source>
        <dbReference type="EMBL" id="KAI9915672.1"/>
    </source>
</evidence>
<name>A0ACC0WB76_9STRA</name>
<dbReference type="EMBL" id="CM047582">
    <property type="protein sequence ID" value="KAI9915672.1"/>
    <property type="molecule type" value="Genomic_DNA"/>
</dbReference>
<dbReference type="Proteomes" id="UP001163321">
    <property type="component" value="Chromosome 3"/>
</dbReference>
<protein>
    <submittedName>
        <fullName evidence="1">Uncharacterized protein</fullName>
    </submittedName>
</protein>
<accession>A0ACC0WB76</accession>
<gene>
    <name evidence="1" type="ORF">PsorP6_006872</name>
</gene>
<sequence>MGTRWNSRSRSSGSDSAPTGATVMRASVSRSEFTALFASFKYTIPALFPFLALKQLQQLHLPCKLPYRGARWTITRISQRTFNLLNKLLNINAVTGSQSLIKQHKLRKRLGILLLPHQPQQVMRLKAFQILTSSRHASSDFASVKTPWISEWLGLELKPSHISWLGAEAEQHFMAPSRNQAEPTPIGSAPHSSQGEPSLFQQ</sequence>
<keyword evidence="2" id="KW-1185">Reference proteome</keyword>
<organism evidence="1 2">
    <name type="scientific">Peronosclerospora sorghi</name>
    <dbReference type="NCBI Taxonomy" id="230839"/>
    <lineage>
        <taxon>Eukaryota</taxon>
        <taxon>Sar</taxon>
        <taxon>Stramenopiles</taxon>
        <taxon>Oomycota</taxon>
        <taxon>Peronosporomycetes</taxon>
        <taxon>Peronosporales</taxon>
        <taxon>Peronosporaceae</taxon>
        <taxon>Peronosclerospora</taxon>
    </lineage>
</organism>
<evidence type="ECO:0000313" key="2">
    <source>
        <dbReference type="Proteomes" id="UP001163321"/>
    </source>
</evidence>
<comment type="caution">
    <text evidence="1">The sequence shown here is derived from an EMBL/GenBank/DDBJ whole genome shotgun (WGS) entry which is preliminary data.</text>
</comment>